<dbReference type="InterPro" id="IPR043128">
    <property type="entry name" value="Rev_trsase/Diguanyl_cyclase"/>
</dbReference>
<dbReference type="CDD" id="cd01949">
    <property type="entry name" value="GGDEF"/>
    <property type="match status" value="1"/>
</dbReference>
<protein>
    <submittedName>
        <fullName evidence="2">Diguanylate cyclase (GGDEF)-like protein</fullName>
    </submittedName>
</protein>
<sequence length="507" mass="54778">MAQDQPAGSVQVQQLLELLAVVTTLSDEAAAIRGAVERAAQALEAEVAAVVVDGRVAAAVGFAAGAVPVEDLIAVGRRERDWIEVRGLDKCQAIAAPWGGAHPGQLIIARWGDEPFTVEEHSLIRGMARVLELTLTMLRTLEAEHRMRERSERQAADNARLVDSLREQERLLLHLSSIQRAISRHDPLPQLLKTILDATQDVLGDEVVGLWTCSPQQPDRATLRMALGLPTRRAPTVPLTEAGAAGEAMRRNDIVTLAGYENASRTIRDLTRGQFRISMAVPVHENGQVAGALVVASFQEDRRFRPEEAQALRVFAQNISLALTDAHTVDRMNQAVLDALTGLASRGLFLERLAEQLSLARPTAVLFIDLDRFKAVNDSLGHATGDELLVRTAERIRAQVRAGDVAGRFGGDEFAIMLGDVAGVEEAVAVADRMGRALAEPMSISGLTLRVDASIGIALSTLGSADSAELMRRADVAMYHAKRHGRGRYQVFTDELLSGFAVGPPPD</sequence>
<dbReference type="SMART" id="SM00267">
    <property type="entry name" value="GGDEF"/>
    <property type="match status" value="1"/>
</dbReference>
<dbReference type="InterPro" id="IPR029016">
    <property type="entry name" value="GAF-like_dom_sf"/>
</dbReference>
<dbReference type="InterPro" id="IPR000160">
    <property type="entry name" value="GGDEF_dom"/>
</dbReference>
<keyword evidence="3" id="KW-1185">Reference proteome</keyword>
<name>A0A841C2I8_9ACTN</name>
<organism evidence="2 3">
    <name type="scientific">Allocatelliglobosispora scoriae</name>
    <dbReference type="NCBI Taxonomy" id="643052"/>
    <lineage>
        <taxon>Bacteria</taxon>
        <taxon>Bacillati</taxon>
        <taxon>Actinomycetota</taxon>
        <taxon>Actinomycetes</taxon>
        <taxon>Micromonosporales</taxon>
        <taxon>Micromonosporaceae</taxon>
        <taxon>Allocatelliglobosispora</taxon>
    </lineage>
</organism>
<dbReference type="EMBL" id="JACHMN010000003">
    <property type="protein sequence ID" value="MBB5873519.1"/>
    <property type="molecule type" value="Genomic_DNA"/>
</dbReference>
<reference evidence="2 3" key="1">
    <citation type="submission" date="2020-08" db="EMBL/GenBank/DDBJ databases">
        <title>Sequencing the genomes of 1000 actinobacteria strains.</title>
        <authorList>
            <person name="Klenk H.-P."/>
        </authorList>
    </citation>
    <scope>NUCLEOTIDE SEQUENCE [LARGE SCALE GENOMIC DNA]</scope>
    <source>
        <strain evidence="2 3">DSM 45362</strain>
    </source>
</reference>
<dbReference type="PROSITE" id="PS50887">
    <property type="entry name" value="GGDEF"/>
    <property type="match status" value="1"/>
</dbReference>
<dbReference type="Pfam" id="PF01590">
    <property type="entry name" value="GAF"/>
    <property type="match status" value="1"/>
</dbReference>
<accession>A0A841C2I8</accession>
<dbReference type="Proteomes" id="UP000587527">
    <property type="component" value="Unassembled WGS sequence"/>
</dbReference>
<dbReference type="InterPro" id="IPR052163">
    <property type="entry name" value="DGC-Regulatory_Protein"/>
</dbReference>
<feature type="domain" description="GGDEF" evidence="1">
    <location>
        <begin position="361"/>
        <end position="494"/>
    </location>
</feature>
<dbReference type="SUPFAM" id="SSF55781">
    <property type="entry name" value="GAF domain-like"/>
    <property type="match status" value="1"/>
</dbReference>
<evidence type="ECO:0000313" key="3">
    <source>
        <dbReference type="Proteomes" id="UP000587527"/>
    </source>
</evidence>
<dbReference type="Gene3D" id="3.30.450.40">
    <property type="match status" value="1"/>
</dbReference>
<dbReference type="SMART" id="SM00065">
    <property type="entry name" value="GAF"/>
    <property type="match status" value="1"/>
</dbReference>
<dbReference type="PANTHER" id="PTHR46663">
    <property type="entry name" value="DIGUANYLATE CYCLASE DGCT-RELATED"/>
    <property type="match status" value="1"/>
</dbReference>
<dbReference type="RefSeq" id="WP_184844841.1">
    <property type="nucleotide sequence ID" value="NZ_JACHMN010000003.1"/>
</dbReference>
<evidence type="ECO:0000313" key="2">
    <source>
        <dbReference type="EMBL" id="MBB5873519.1"/>
    </source>
</evidence>
<gene>
    <name evidence="2" type="ORF">F4553_006953</name>
</gene>
<dbReference type="NCBIfam" id="TIGR00254">
    <property type="entry name" value="GGDEF"/>
    <property type="match status" value="1"/>
</dbReference>
<dbReference type="InterPro" id="IPR029787">
    <property type="entry name" value="Nucleotide_cyclase"/>
</dbReference>
<dbReference type="InterPro" id="IPR003018">
    <property type="entry name" value="GAF"/>
</dbReference>
<evidence type="ECO:0000259" key="1">
    <source>
        <dbReference type="PROSITE" id="PS50887"/>
    </source>
</evidence>
<dbReference type="SUPFAM" id="SSF55073">
    <property type="entry name" value="Nucleotide cyclase"/>
    <property type="match status" value="1"/>
</dbReference>
<dbReference type="Pfam" id="PF00990">
    <property type="entry name" value="GGDEF"/>
    <property type="match status" value="1"/>
</dbReference>
<dbReference type="AlphaFoldDB" id="A0A841C2I8"/>
<dbReference type="PANTHER" id="PTHR46663:SF2">
    <property type="entry name" value="GGDEF DOMAIN-CONTAINING PROTEIN"/>
    <property type="match status" value="1"/>
</dbReference>
<proteinExistence type="predicted"/>
<comment type="caution">
    <text evidence="2">The sequence shown here is derived from an EMBL/GenBank/DDBJ whole genome shotgun (WGS) entry which is preliminary data.</text>
</comment>
<dbReference type="Gene3D" id="3.30.70.270">
    <property type="match status" value="1"/>
</dbReference>